<feature type="compositionally biased region" description="Acidic residues" evidence="5">
    <location>
        <begin position="2268"/>
        <end position="2307"/>
    </location>
</feature>
<dbReference type="InterPro" id="IPR057577">
    <property type="entry name" value="Nucleoprot-TPR/MLP1_dom"/>
</dbReference>
<dbReference type="Pfam" id="PF25785">
    <property type="entry name" value="TPR"/>
    <property type="match status" value="1"/>
</dbReference>
<feature type="region of interest" description="Disordered" evidence="5">
    <location>
        <begin position="2654"/>
        <end position="2722"/>
    </location>
</feature>
<feature type="region of interest" description="Disordered" evidence="5">
    <location>
        <begin position="1687"/>
        <end position="1732"/>
    </location>
</feature>
<dbReference type="InterPro" id="IPR057974">
    <property type="entry name" value="NUA/TPR/MLP1-2-like_dom"/>
</dbReference>
<feature type="domain" description="Nucleoprotein TPR/MPL1" evidence="6">
    <location>
        <begin position="174"/>
        <end position="251"/>
    </location>
</feature>
<feature type="coiled-coil region" evidence="4">
    <location>
        <begin position="419"/>
        <end position="516"/>
    </location>
</feature>
<dbReference type="PANTHER" id="PTHR18898">
    <property type="entry name" value="NUCLEOPROTEIN TPR-RELATED"/>
    <property type="match status" value="1"/>
</dbReference>
<comment type="caution">
    <text evidence="8">The sequence shown here is derived from an EMBL/GenBank/DDBJ whole genome shotgun (WGS) entry which is preliminary data.</text>
</comment>
<feature type="region of interest" description="Disordered" evidence="5">
    <location>
        <begin position="2553"/>
        <end position="2578"/>
    </location>
</feature>
<feature type="compositionally biased region" description="Acidic residues" evidence="5">
    <location>
        <begin position="2363"/>
        <end position="2381"/>
    </location>
</feature>
<feature type="compositionally biased region" description="Low complexity" evidence="5">
    <location>
        <begin position="1944"/>
        <end position="1956"/>
    </location>
</feature>
<feature type="coiled-coil region" evidence="4">
    <location>
        <begin position="132"/>
        <end position="159"/>
    </location>
</feature>
<feature type="coiled-coil region" evidence="4">
    <location>
        <begin position="227"/>
        <end position="314"/>
    </location>
</feature>
<feature type="coiled-coil region" evidence="4">
    <location>
        <begin position="1603"/>
        <end position="1630"/>
    </location>
</feature>
<feature type="compositionally biased region" description="Polar residues" evidence="5">
    <location>
        <begin position="1982"/>
        <end position="1996"/>
    </location>
</feature>
<feature type="coiled-coil region" evidence="4">
    <location>
        <begin position="1498"/>
        <end position="1546"/>
    </location>
</feature>
<feature type="compositionally biased region" description="Low complexity" evidence="5">
    <location>
        <begin position="2687"/>
        <end position="2702"/>
    </location>
</feature>
<feature type="compositionally biased region" description="Low complexity" evidence="5">
    <location>
        <begin position="2484"/>
        <end position="2506"/>
    </location>
</feature>
<feature type="compositionally biased region" description="Polar residues" evidence="5">
    <location>
        <begin position="2196"/>
        <end position="2206"/>
    </location>
</feature>
<feature type="coiled-coil region" evidence="4">
    <location>
        <begin position="1246"/>
        <end position="1280"/>
    </location>
</feature>
<feature type="compositionally biased region" description="Polar residues" evidence="5">
    <location>
        <begin position="2553"/>
        <end position="2573"/>
    </location>
</feature>
<evidence type="ECO:0000256" key="1">
    <source>
        <dbReference type="ARBA" id="ARBA00004123"/>
    </source>
</evidence>
<name>A0A8E0VGI5_9TREM</name>
<dbReference type="OrthoDB" id="343070at2759"/>
<evidence type="ECO:0000256" key="5">
    <source>
        <dbReference type="SAM" id="MobiDB-lite"/>
    </source>
</evidence>
<feature type="region of interest" description="Disordered" evidence="5">
    <location>
        <begin position="666"/>
        <end position="692"/>
    </location>
</feature>
<feature type="compositionally biased region" description="Acidic residues" evidence="5">
    <location>
        <begin position="2238"/>
        <end position="2259"/>
    </location>
</feature>
<evidence type="ECO:0000256" key="4">
    <source>
        <dbReference type="SAM" id="Coils"/>
    </source>
</evidence>
<proteinExistence type="predicted"/>
<dbReference type="GO" id="GO:1901673">
    <property type="term" value="P:regulation of mitotic spindle assembly"/>
    <property type="evidence" value="ECO:0007669"/>
    <property type="project" value="TreeGrafter"/>
</dbReference>
<dbReference type="EMBL" id="LUCM01009574">
    <property type="protein sequence ID" value="KAA0186783.1"/>
    <property type="molecule type" value="Genomic_DNA"/>
</dbReference>
<reference evidence="8" key="1">
    <citation type="submission" date="2019-05" db="EMBL/GenBank/DDBJ databases">
        <title>Annotation for the trematode Fasciolopsis buski.</title>
        <authorList>
            <person name="Choi Y.-J."/>
        </authorList>
    </citation>
    <scope>NUCLEOTIDE SEQUENCE</scope>
    <source>
        <strain evidence="8">HT</strain>
        <tissue evidence="8">Whole worm</tissue>
    </source>
</reference>
<evidence type="ECO:0000313" key="9">
    <source>
        <dbReference type="Proteomes" id="UP000728185"/>
    </source>
</evidence>
<evidence type="ECO:0000256" key="2">
    <source>
        <dbReference type="ARBA" id="ARBA00023054"/>
    </source>
</evidence>
<dbReference type="GO" id="GO:0006406">
    <property type="term" value="P:mRNA export from nucleus"/>
    <property type="evidence" value="ECO:0007669"/>
    <property type="project" value="TreeGrafter"/>
</dbReference>
<feature type="coiled-coil region" evidence="4">
    <location>
        <begin position="799"/>
        <end position="911"/>
    </location>
</feature>
<organism evidence="8 9">
    <name type="scientific">Fasciolopsis buskii</name>
    <dbReference type="NCBI Taxonomy" id="27845"/>
    <lineage>
        <taxon>Eukaryota</taxon>
        <taxon>Metazoa</taxon>
        <taxon>Spiralia</taxon>
        <taxon>Lophotrochozoa</taxon>
        <taxon>Platyhelminthes</taxon>
        <taxon>Trematoda</taxon>
        <taxon>Digenea</taxon>
        <taxon>Plagiorchiida</taxon>
        <taxon>Echinostomata</taxon>
        <taxon>Echinostomatoidea</taxon>
        <taxon>Fasciolidae</taxon>
        <taxon>Fasciolopsis</taxon>
    </lineage>
</organism>
<feature type="compositionally biased region" description="Basic and acidic residues" evidence="5">
    <location>
        <begin position="666"/>
        <end position="683"/>
    </location>
</feature>
<keyword evidence="2 4" id="KW-0175">Coiled coil</keyword>
<feature type="compositionally biased region" description="Polar residues" evidence="5">
    <location>
        <begin position="1858"/>
        <end position="1868"/>
    </location>
</feature>
<dbReference type="Gene3D" id="1.10.287.1490">
    <property type="match status" value="1"/>
</dbReference>
<dbReference type="GO" id="GO:0005643">
    <property type="term" value="C:nuclear pore"/>
    <property type="evidence" value="ECO:0007669"/>
    <property type="project" value="TreeGrafter"/>
</dbReference>
<gene>
    <name evidence="8" type="ORF">FBUS_06974</name>
</gene>
<protein>
    <recommendedName>
        <fullName evidence="10">Nucleoprotein TPR</fullName>
    </recommendedName>
</protein>
<accession>A0A8E0VGI5</accession>
<dbReference type="Proteomes" id="UP000728185">
    <property type="component" value="Unassembled WGS sequence"/>
</dbReference>
<feature type="region of interest" description="Disordered" evidence="5">
    <location>
        <begin position="2131"/>
        <end position="2311"/>
    </location>
</feature>
<feature type="region of interest" description="Disordered" evidence="5">
    <location>
        <begin position="2361"/>
        <end position="2506"/>
    </location>
</feature>
<evidence type="ECO:0000313" key="8">
    <source>
        <dbReference type="EMBL" id="KAA0186783.1"/>
    </source>
</evidence>
<feature type="compositionally biased region" description="Acidic residues" evidence="5">
    <location>
        <begin position="2455"/>
        <end position="2468"/>
    </location>
</feature>
<keyword evidence="3" id="KW-0539">Nucleus</keyword>
<feature type="compositionally biased region" description="Polar residues" evidence="5">
    <location>
        <begin position="1689"/>
        <end position="1732"/>
    </location>
</feature>
<feature type="coiled-coil region" evidence="4">
    <location>
        <begin position="578"/>
        <end position="612"/>
    </location>
</feature>
<feature type="compositionally biased region" description="Acidic residues" evidence="5">
    <location>
        <begin position="2417"/>
        <end position="2438"/>
    </location>
</feature>
<dbReference type="PANTHER" id="PTHR18898:SF2">
    <property type="entry name" value="NUCLEOPROTEIN TPR"/>
    <property type="match status" value="1"/>
</dbReference>
<feature type="region of interest" description="Disordered" evidence="5">
    <location>
        <begin position="1858"/>
        <end position="1881"/>
    </location>
</feature>
<dbReference type="GO" id="GO:0017056">
    <property type="term" value="F:structural constituent of nuclear pore"/>
    <property type="evidence" value="ECO:0007669"/>
    <property type="project" value="TreeGrafter"/>
</dbReference>
<feature type="domain" description="NUA/TPR/MLP1-2-like" evidence="7">
    <location>
        <begin position="483"/>
        <end position="604"/>
    </location>
</feature>
<feature type="region of interest" description="Disordered" evidence="5">
    <location>
        <begin position="1944"/>
        <end position="1996"/>
    </location>
</feature>
<feature type="coiled-coil region" evidence="4">
    <location>
        <begin position="1308"/>
        <end position="1459"/>
    </location>
</feature>
<feature type="compositionally biased region" description="Basic and acidic residues" evidence="5">
    <location>
        <begin position="2215"/>
        <end position="2224"/>
    </location>
</feature>
<dbReference type="Pfam" id="PF25481">
    <property type="entry name" value="Nucleoprot-TPR"/>
    <property type="match status" value="1"/>
</dbReference>
<feature type="coiled-coil region" evidence="4">
    <location>
        <begin position="44"/>
        <end position="103"/>
    </location>
</feature>
<evidence type="ECO:0008006" key="10">
    <source>
        <dbReference type="Google" id="ProtNLM"/>
    </source>
</evidence>
<evidence type="ECO:0000256" key="3">
    <source>
        <dbReference type="ARBA" id="ARBA00023242"/>
    </source>
</evidence>
<evidence type="ECO:0000259" key="7">
    <source>
        <dbReference type="Pfam" id="PF25785"/>
    </source>
</evidence>
<keyword evidence="9" id="KW-1185">Reference proteome</keyword>
<sequence>MDPFKTFVGLSDEEVQLIDESIQEKLLIAFDSIQHDLTTNKERAENMEADKESITQDYQKKIDELEKKYSALKERSSEYDGLIQKTECKYREAFMAKNELESKLADSLTINSELSCVIKTLESDKEILSEQLKHKVESCDLLTEELKSLRAEAESVRKLKVDALFKLEEVAGREGSLKIQESRWSEEIAAMQRHTDWLEERLRQTTSQLSTIRRDTTNKSQSLQSELELRNTELENARKSVSNLEESVRKLTESNENYIQKIKQVADEQIRVEQLYGNELEAQKRVVTLYKDQLKESEEKNAELTEAVSSMQEMLKSAYQSNLSPHDSTFSDISRLESEKTNMRQQFSEDKSKLESVTQKLNTELEKSRHLLDKFRVDGLSEDELRQLNPAVAATLSALKRGHSLTQLYSDYVQLVEDRDQLRLDKERLTEYVKQLVDDLKEKAPVLRDQQERYRKTESRLKELSNQLDVVNSKFEEEQAKRQEMQRRAGYYQRASDRLKQTCSDLSRQVQFLLREVEVLRGTVVEEPGQESPDSTDTLNRSQFDGNVVRGADLDQMFTNTESSAKVIDEHLVTWSGLKELQSQNQRLLCVARDLAAQLEQHEREEKKTTTLVSDLTLRVETLSGELDVVRLTAREARAETQAVTRQRDMYQALLKHYDIEVSRAENESMDEKLTSEDGKESATESVDSSVHPLPGGSHLMFTVMNPVLVLWAPHSSLCMLSLSLSLYLDFSHEKLRVMEANVAGYKQEITVLREMNARYSTSAATSEAELTRLREDLLRTSDKLLEVEVDARHSARQLELARANEARWKQENETLRRQDQMHVRLMHQLEAIQSNLEQRESTDRVMLERRVSQLENQLAESRSAFTEATQSCKTIKETLEHELELASQKLVDEQATTERLQTQLAAVEQELKDLKPTKDPKTVIASDESDDHVAREFALESASRNRELQLELDGLRMRLDSARQQTEQMRMLATEAETRLVEATEENKLLEQRLSQELNESKQRCEFLEAQLDLEKKERQNLVNENIRTTEEAHHMNAELRRELAEVQNDLQSTNARCESALQLEAGAKAEIEAHERVAQEAREKYERELALHAQDVEVSVIIIVCSAVYSHSLTEVRKQVDDLKTQVGDLQRQYSAAESKAQIAASELIAQNTLWQSEREQLTEKLQQADKDQDLLQEQLIKLTQQLISLRKVMENAEEKDSLPITSSTEASDSSVLGDLKTSEDLMQLVNYLRRQKNIAEASCDATAAENSRLLLRIASLEEQINHLRTELNHERKASELATETTQRHSELMERVEQLNLVTESNRLLRHERETLRNSLTELEKQLETIRDTVGPIREQNSCLQARVDSLSGEQRSLEEERDRWKERCNRLVETAQRMDPEQYRLACNERDELQRKLHRTEDELQHVQNKVNELRGELEDRTKKFEQDITEANSSRQDIENRCGEYSAQCDALRRDLEARETTVAKLREIGRKYRQETATLRRQLALNQSDESHRQSIEEALTEARADVVNLRGDLAEERSRKSQLAADLQDISRILEELRTQNNFSTLMSSISTASSDSDASVEHSVPTTLRAIFTAFSSEIDRLHQQADAQRERLLRLMLIESQLTKALRENTELRSRLNELQSSRSAQVPTSMDGSCIASTVLSLLTVVNNWGLKIVALDFAPNFIPLLCLHSFPRKSESETAESSHNSLPANSVRTTLTTMTPSDPSAVESTSSQELPSVGMSTRSVSLPQPVVPAWIVRASTNVAAMQSVPPTPSVTPPNTVVTGPKQTAEIRPITSNVATVIPTPSLQPVPTASLATPGDSFFTPTVQISPSHSVTTQESSGPCTTAVASSLHIPMDHSALFRTDTISGGSVRNATSRRSGLGAGESQSTTVTTSLPFGWASGSTAQGVSTSFVNSSGKRRLDEANGSGEMAAATCGHISADEVSTSVASVTTVSSVSSPDASRSWDTSASSAHPTPPCPSSLFSEAKRPRQTGATAPMATTQSGSNSVVLSRPMFGHSVTPQATASRLFPQTEHTGDTWGFAAASVTGIVSPFTSSVVAAPIAPTTTLSIDSSVSSSSSFTPSVTVVRSSVASDSVEVTGSATSCEVSDPRLNMLHSSTLELSQGAGTSISSEFVSADDISAQSTSTAKPTHLTLTGGVPYPPSAEVHQSQKPPAQLETENVPESPEATEMQHSTVLDTDPFENQPRPTSRESVAVTQGEVEVTPNKDETKELVYESNVENVGQGGGMEEEEEEEDDGEDGEESDDEEIDGQRNASGDECEPCFDDDDDEDEVDVEPDAEEDEEDGEVEEEEEDDLDAPVAVGGNEVIELSMDSRRLLIQSHLQYLHKLSQLQSSKHKMLFICFMILSQGESENSEDGVENLEDYAEEETQESVHLDGEDGSGQIIEQPTETGGLEVEETLNREDKVDDDDEHDEGSSYSEDEADDYELAEHDDGAITQSRVDTDTELAEQADEDSQLIDEVPTTADQRESHDVTPSAVSTVSSSTATTTGTSGSGLFSSSIHYTGGLFGSAVVTSSTVSDPKPNFFTASRGLFSGIRAPNTSTNFSHLPKPSSFSSADSGVTESMASGGPSSSSFFRPSILSSQFQHSSAPPLWKTALFSPRTASAPVSTETTVTAAATIPTSSATDSAPNRPKIQPIVWDAAQSPGVSGPKTVEESPRVAAGRRKKWGSTFRTNFSGPSSSAPSGASFGATRETGPPGPGALRAKPHPRR</sequence>
<evidence type="ECO:0000259" key="6">
    <source>
        <dbReference type="Pfam" id="PF25481"/>
    </source>
</evidence>
<feature type="coiled-coil region" evidence="4">
    <location>
        <begin position="946"/>
        <end position="1202"/>
    </location>
</feature>
<comment type="subcellular location">
    <subcellularLocation>
        <location evidence="1">Nucleus</location>
    </subcellularLocation>
</comment>